<comment type="caution">
    <text evidence="1">The sequence shown here is derived from an EMBL/GenBank/DDBJ whole genome shotgun (WGS) entry which is preliminary data.</text>
</comment>
<sequence length="157" mass="15858">MGHVRSARRASMLGGTLTLLGIVALLAACAQSYPIPRAPDGDPIEAAKALSDAPDLVHSSSAEESCGAFVLGQDEAVPTDAVDCLSAAVSSGEDAALAWSFPTTEGDPIVSFAFAAGGAEVTVYTTNAFDSYGGDPEWTQSSCDPITATSRTGCPAS</sequence>
<dbReference type="PROSITE" id="PS51257">
    <property type="entry name" value="PROKAR_LIPOPROTEIN"/>
    <property type="match status" value="1"/>
</dbReference>
<reference evidence="1 2" key="1">
    <citation type="submission" date="2020-09" db="EMBL/GenBank/DDBJ databases">
        <title>Isolation and identification of active actinomycetes.</title>
        <authorList>
            <person name="Li X."/>
        </authorList>
    </citation>
    <scope>NUCLEOTIDE SEQUENCE [LARGE SCALE GENOMIC DNA]</scope>
    <source>
        <strain evidence="1 2">NEAU-LLC</strain>
    </source>
</reference>
<dbReference type="Proteomes" id="UP000598426">
    <property type="component" value="Unassembled WGS sequence"/>
</dbReference>
<name>A0ABR8NUM8_9MICO</name>
<protein>
    <submittedName>
        <fullName evidence="1">Uncharacterized protein</fullName>
    </submittedName>
</protein>
<keyword evidence="2" id="KW-1185">Reference proteome</keyword>
<dbReference type="RefSeq" id="WP_191173047.1">
    <property type="nucleotide sequence ID" value="NZ_JACXZS010000013.1"/>
</dbReference>
<dbReference type="EMBL" id="JACXZS010000013">
    <property type="protein sequence ID" value="MBD3943447.1"/>
    <property type="molecule type" value="Genomic_DNA"/>
</dbReference>
<proteinExistence type="predicted"/>
<evidence type="ECO:0000313" key="2">
    <source>
        <dbReference type="Proteomes" id="UP000598426"/>
    </source>
</evidence>
<evidence type="ECO:0000313" key="1">
    <source>
        <dbReference type="EMBL" id="MBD3943447.1"/>
    </source>
</evidence>
<accession>A0ABR8NUM8</accession>
<gene>
    <name evidence="1" type="ORF">IF188_17280</name>
</gene>
<organism evidence="1 2">
    <name type="scientific">Microbacterium helvum</name>
    <dbReference type="NCBI Taxonomy" id="2773713"/>
    <lineage>
        <taxon>Bacteria</taxon>
        <taxon>Bacillati</taxon>
        <taxon>Actinomycetota</taxon>
        <taxon>Actinomycetes</taxon>
        <taxon>Micrococcales</taxon>
        <taxon>Microbacteriaceae</taxon>
        <taxon>Microbacterium</taxon>
    </lineage>
</organism>